<evidence type="ECO:0000313" key="2">
    <source>
        <dbReference type="EMBL" id="NPU64628.1"/>
    </source>
</evidence>
<protein>
    <submittedName>
        <fullName evidence="2">Uncharacterized protein</fullName>
    </submittedName>
</protein>
<feature type="transmembrane region" description="Helical" evidence="1">
    <location>
        <begin position="73"/>
        <end position="97"/>
    </location>
</feature>
<proteinExistence type="predicted"/>
<reference evidence="2" key="1">
    <citation type="submission" date="2020-05" db="EMBL/GenBank/DDBJ databases">
        <title>Nod-independent and nitrogen-fixing Bradyrhizobium aeschynomene sp. nov. isolated from nodules of Aeschynomene indica.</title>
        <authorList>
            <person name="Zhang Z."/>
        </authorList>
    </citation>
    <scope>NUCLEOTIDE SEQUENCE</scope>
    <source>
        <strain evidence="2">83012</strain>
    </source>
</reference>
<keyword evidence="1" id="KW-1133">Transmembrane helix</keyword>
<evidence type="ECO:0000313" key="3">
    <source>
        <dbReference type="Proteomes" id="UP000886476"/>
    </source>
</evidence>
<accession>A0ABX2C9A5</accession>
<evidence type="ECO:0000256" key="1">
    <source>
        <dbReference type="SAM" id="Phobius"/>
    </source>
</evidence>
<keyword evidence="1" id="KW-0812">Transmembrane</keyword>
<dbReference type="Proteomes" id="UP000886476">
    <property type="component" value="Unassembled WGS sequence"/>
</dbReference>
<dbReference type="RefSeq" id="WP_172109660.1">
    <property type="nucleotide sequence ID" value="NZ_JABFDM010000020.1"/>
</dbReference>
<name>A0ABX2C9A5_9BRAD</name>
<keyword evidence="3" id="KW-1185">Reference proteome</keyword>
<dbReference type="EMBL" id="JABFDN010000001">
    <property type="protein sequence ID" value="NPU64628.1"/>
    <property type="molecule type" value="Genomic_DNA"/>
</dbReference>
<sequence length="131" mass="14243">MPETNEVFDKIWDLYIPPIRQKISNRASEIAKEADRSELEAGDVFMSLNEYIPGNKFPSQMAPKPEGWWNRTFVGFTAVVALMTIAFGVLGVVGLIYNPAKEATSGFLEIAKIFAGAVIGGAVGSSTTSRK</sequence>
<feature type="transmembrane region" description="Helical" evidence="1">
    <location>
        <begin position="103"/>
        <end position="123"/>
    </location>
</feature>
<comment type="caution">
    <text evidence="2">The sequence shown here is derived from an EMBL/GenBank/DDBJ whole genome shotgun (WGS) entry which is preliminary data.</text>
</comment>
<gene>
    <name evidence="2" type="ORF">HL667_06425</name>
</gene>
<organism evidence="2 3">
    <name type="scientific">Bradyrhizobium aeschynomenes</name>
    <dbReference type="NCBI Taxonomy" id="2734909"/>
    <lineage>
        <taxon>Bacteria</taxon>
        <taxon>Pseudomonadati</taxon>
        <taxon>Pseudomonadota</taxon>
        <taxon>Alphaproteobacteria</taxon>
        <taxon>Hyphomicrobiales</taxon>
        <taxon>Nitrobacteraceae</taxon>
        <taxon>Bradyrhizobium</taxon>
    </lineage>
</organism>
<keyword evidence="1" id="KW-0472">Membrane</keyword>